<dbReference type="Pfam" id="PF13891">
    <property type="entry name" value="zf-C3HC3H_KANSL2"/>
    <property type="match status" value="2"/>
</dbReference>
<evidence type="ECO:0000256" key="2">
    <source>
        <dbReference type="ARBA" id="ARBA00023242"/>
    </source>
</evidence>
<dbReference type="AlphaFoldDB" id="A0A151ZIE3"/>
<evidence type="ECO:0000313" key="6">
    <source>
        <dbReference type="Proteomes" id="UP000076078"/>
    </source>
</evidence>
<dbReference type="PANTHER" id="PTHR16198">
    <property type="match status" value="1"/>
</dbReference>
<dbReference type="OMA" id="CERNIRR"/>
<dbReference type="InterPro" id="IPR025927">
    <property type="entry name" value="Znf_KANL2-like"/>
</dbReference>
<accession>A0A151ZIE3</accession>
<dbReference type="GO" id="GO:0005634">
    <property type="term" value="C:nucleus"/>
    <property type="evidence" value="ECO:0007669"/>
    <property type="project" value="UniProtKB-SubCell"/>
</dbReference>
<dbReference type="PANTHER" id="PTHR16198:SF2">
    <property type="entry name" value="INO80 COMPLEX SUBUNIT D"/>
    <property type="match status" value="1"/>
</dbReference>
<dbReference type="Proteomes" id="UP000076078">
    <property type="component" value="Unassembled WGS sequence"/>
</dbReference>
<protein>
    <recommendedName>
        <fullName evidence="4">KANL2-like probable zinc-finger domain-containing protein</fullName>
    </recommendedName>
</protein>
<dbReference type="InParanoid" id="A0A151ZIE3"/>
<feature type="compositionally biased region" description="Basic and acidic residues" evidence="3">
    <location>
        <begin position="317"/>
        <end position="332"/>
    </location>
</feature>
<dbReference type="EMBL" id="LODT01000025">
    <property type="protein sequence ID" value="KYQ93771.1"/>
    <property type="molecule type" value="Genomic_DNA"/>
</dbReference>
<feature type="compositionally biased region" description="Low complexity" evidence="3">
    <location>
        <begin position="296"/>
        <end position="316"/>
    </location>
</feature>
<evidence type="ECO:0000259" key="4">
    <source>
        <dbReference type="Pfam" id="PF13891"/>
    </source>
</evidence>
<evidence type="ECO:0000256" key="3">
    <source>
        <dbReference type="SAM" id="MobiDB-lite"/>
    </source>
</evidence>
<keyword evidence="6" id="KW-1185">Reference proteome</keyword>
<proteinExistence type="predicted"/>
<dbReference type="FunCoup" id="A0A151ZIE3">
    <property type="interactions" value="70"/>
</dbReference>
<comment type="subcellular location">
    <subcellularLocation>
        <location evidence="1">Nucleus</location>
    </subcellularLocation>
</comment>
<gene>
    <name evidence="5" type="ORF">DLAC_05161</name>
</gene>
<name>A0A151ZIE3_TIELA</name>
<comment type="caution">
    <text evidence="5">The sequence shown here is derived from an EMBL/GenBank/DDBJ whole genome shotgun (WGS) entry which is preliminary data.</text>
</comment>
<evidence type="ECO:0000256" key="1">
    <source>
        <dbReference type="ARBA" id="ARBA00004123"/>
    </source>
</evidence>
<feature type="domain" description="KANL2-like probable zinc-finger" evidence="4">
    <location>
        <begin position="11"/>
        <end position="60"/>
    </location>
</feature>
<feature type="domain" description="KANL2-like probable zinc-finger" evidence="4">
    <location>
        <begin position="415"/>
        <end position="474"/>
    </location>
</feature>
<evidence type="ECO:0000313" key="5">
    <source>
        <dbReference type="EMBL" id="KYQ93771.1"/>
    </source>
</evidence>
<feature type="region of interest" description="Disordered" evidence="3">
    <location>
        <begin position="292"/>
        <end position="410"/>
    </location>
</feature>
<sequence length="515" mass="60350">MSNKDSHKKTCETKKKTCIKKVLEGYRFCSKHILEDPKAPFIQCEYISVRTNLRCTNPLPLKYFENLANNNNRSSTSSVSPYVKYCVSHRHLLDANIKKRLLEETHSSLEPSVLTPSKKLQRVLEKQGIFKGKSYDLYKKLNNNEIRFDDSFYNTFHHLNQSNQSNITTTTTTTTTKSDNNNNNNNDNNNNNNNNNNSSTITNETNYFNPGFLEDEVLGLYKGNERDLEINLYDSFDSDFYFSQSPLLTEEEVIQRKKIYISKLILLYKKQYDRYIERLRILRRHYITSTLHNNTNNNNNEQQQQQQQQQQEQEPIIIDKEEEEVKVIEKPKIKPRQKPKPKVQKKKLPVKKRKIKRKLKDGDYKDSEDEDNSEEEEEEEEEESSESDFTESSEELSDSDDSSFESDEMDQDEKCKSKKCFCKPILASKYCFAHILEDKNQKLFTGCNYLIGGEKKCNYPVLKLLIPALCLEHSDIYNSNIETIKTLPKQQKLLMKQQLSKQQPLIDNLPSPIQK</sequence>
<dbReference type="OrthoDB" id="10038011at2759"/>
<organism evidence="5 6">
    <name type="scientific">Tieghemostelium lacteum</name>
    <name type="common">Slime mold</name>
    <name type="synonym">Dictyostelium lacteum</name>
    <dbReference type="NCBI Taxonomy" id="361077"/>
    <lineage>
        <taxon>Eukaryota</taxon>
        <taxon>Amoebozoa</taxon>
        <taxon>Evosea</taxon>
        <taxon>Eumycetozoa</taxon>
        <taxon>Dictyostelia</taxon>
        <taxon>Dictyosteliales</taxon>
        <taxon>Raperosteliaceae</taxon>
        <taxon>Tieghemostelium</taxon>
    </lineage>
</organism>
<feature type="region of interest" description="Disordered" evidence="3">
    <location>
        <begin position="164"/>
        <end position="203"/>
    </location>
</feature>
<feature type="compositionally biased region" description="Basic residues" evidence="3">
    <location>
        <begin position="333"/>
        <end position="359"/>
    </location>
</feature>
<feature type="compositionally biased region" description="Acidic residues" evidence="3">
    <location>
        <begin position="366"/>
        <end position="410"/>
    </location>
</feature>
<reference evidence="5 6" key="1">
    <citation type="submission" date="2015-12" db="EMBL/GenBank/DDBJ databases">
        <title>Dictyostelia acquired genes for synthesis and detection of signals that induce cell-type specialization by lateral gene transfer from prokaryotes.</title>
        <authorList>
            <person name="Gloeckner G."/>
            <person name="Schaap P."/>
        </authorList>
    </citation>
    <scope>NUCLEOTIDE SEQUENCE [LARGE SCALE GENOMIC DNA]</scope>
    <source>
        <strain evidence="5 6">TK</strain>
    </source>
</reference>
<keyword evidence="2" id="KW-0539">Nucleus</keyword>